<evidence type="ECO:0000256" key="1">
    <source>
        <dbReference type="ARBA" id="ARBA00001968"/>
    </source>
</evidence>
<keyword evidence="10" id="KW-1185">Reference proteome</keyword>
<keyword evidence="4" id="KW-0540">Nuclease</keyword>
<dbReference type="GO" id="GO:0016787">
    <property type="term" value="F:hydrolase activity"/>
    <property type="evidence" value="ECO:0007669"/>
    <property type="project" value="UniProtKB-KW"/>
</dbReference>
<dbReference type="Proteomes" id="UP001219518">
    <property type="component" value="Unassembled WGS sequence"/>
</dbReference>
<comment type="caution">
    <text evidence="9">The sequence shown here is derived from an EMBL/GenBank/DDBJ whole genome shotgun (WGS) entry which is preliminary data.</text>
</comment>
<comment type="subcellular location">
    <subcellularLocation>
        <location evidence="2">Nucleus</location>
    </subcellularLocation>
</comment>
<dbReference type="InterPro" id="IPR027806">
    <property type="entry name" value="HARBI1_dom"/>
</dbReference>
<dbReference type="EMBL" id="JAHWGI010000284">
    <property type="protein sequence ID" value="KAK3911738.1"/>
    <property type="molecule type" value="Genomic_DNA"/>
</dbReference>
<evidence type="ECO:0000256" key="2">
    <source>
        <dbReference type="ARBA" id="ARBA00004123"/>
    </source>
</evidence>
<dbReference type="InterPro" id="IPR045249">
    <property type="entry name" value="HARBI1-like"/>
</dbReference>
<evidence type="ECO:0000256" key="5">
    <source>
        <dbReference type="ARBA" id="ARBA00022723"/>
    </source>
</evidence>
<comment type="similarity">
    <text evidence="3">Belongs to the HARBI1 family.</text>
</comment>
<comment type="cofactor">
    <cofactor evidence="1">
        <name>a divalent metal cation</name>
        <dbReference type="ChEBI" id="CHEBI:60240"/>
    </cofactor>
</comment>
<evidence type="ECO:0000256" key="3">
    <source>
        <dbReference type="ARBA" id="ARBA00006958"/>
    </source>
</evidence>
<evidence type="ECO:0000313" key="10">
    <source>
        <dbReference type="Proteomes" id="UP001219518"/>
    </source>
</evidence>
<feature type="domain" description="DDE Tnp4" evidence="8">
    <location>
        <begin position="140"/>
        <end position="229"/>
    </location>
</feature>
<reference evidence="9" key="2">
    <citation type="journal article" date="2023" name="BMC Genomics">
        <title>Pest status, molecular evolution, and epigenetic factors derived from the genome assembly of Frankliniella fusca, a thysanopteran phytovirus vector.</title>
        <authorList>
            <person name="Catto M.A."/>
            <person name="Labadie P.E."/>
            <person name="Jacobson A.L."/>
            <person name="Kennedy G.G."/>
            <person name="Srinivasan R."/>
            <person name="Hunt B.G."/>
        </authorList>
    </citation>
    <scope>NUCLEOTIDE SEQUENCE</scope>
    <source>
        <strain evidence="9">PL_HMW_Pooled</strain>
    </source>
</reference>
<keyword evidence="6" id="KW-0378">Hydrolase</keyword>
<protein>
    <submittedName>
        <fullName evidence="9">Protein ANTAGONIST OF LIKE HETEROCHROMATIN PROTEIN 1</fullName>
    </submittedName>
</protein>
<keyword evidence="7" id="KW-0539">Nucleus</keyword>
<proteinExistence type="inferred from homology"/>
<reference evidence="9" key="1">
    <citation type="submission" date="2021-07" db="EMBL/GenBank/DDBJ databases">
        <authorList>
            <person name="Catto M.A."/>
            <person name="Jacobson A."/>
            <person name="Kennedy G."/>
            <person name="Labadie P."/>
            <person name="Hunt B.G."/>
            <person name="Srinivasan R."/>
        </authorList>
    </citation>
    <scope>NUCLEOTIDE SEQUENCE</scope>
    <source>
        <strain evidence="9">PL_HMW_Pooled</strain>
        <tissue evidence="9">Head</tissue>
    </source>
</reference>
<evidence type="ECO:0000259" key="8">
    <source>
        <dbReference type="Pfam" id="PF13359"/>
    </source>
</evidence>
<dbReference type="GO" id="GO:0004518">
    <property type="term" value="F:nuclease activity"/>
    <property type="evidence" value="ECO:0007669"/>
    <property type="project" value="UniProtKB-KW"/>
</dbReference>
<dbReference type="Pfam" id="PF13359">
    <property type="entry name" value="DDE_Tnp_4"/>
    <property type="match status" value="1"/>
</dbReference>
<keyword evidence="5" id="KW-0479">Metal-binding</keyword>
<name>A0AAE1GZJ4_9NEOP</name>
<dbReference type="PANTHER" id="PTHR22930">
    <property type="match status" value="1"/>
</dbReference>
<dbReference type="PANTHER" id="PTHR22930:SF85">
    <property type="entry name" value="GH03217P-RELATED"/>
    <property type="match status" value="1"/>
</dbReference>
<dbReference type="GO" id="GO:0046872">
    <property type="term" value="F:metal ion binding"/>
    <property type="evidence" value="ECO:0007669"/>
    <property type="project" value="UniProtKB-KW"/>
</dbReference>
<dbReference type="AlphaFoldDB" id="A0AAE1GZJ4"/>
<evidence type="ECO:0000256" key="6">
    <source>
        <dbReference type="ARBA" id="ARBA00022801"/>
    </source>
</evidence>
<evidence type="ECO:0000256" key="4">
    <source>
        <dbReference type="ARBA" id="ARBA00022722"/>
    </source>
</evidence>
<dbReference type="GO" id="GO:0005634">
    <property type="term" value="C:nucleus"/>
    <property type="evidence" value="ECO:0007669"/>
    <property type="project" value="UniProtKB-SubCell"/>
</dbReference>
<gene>
    <name evidence="9" type="ORF">KUF71_021399</name>
</gene>
<sequence length="325" mass="37776">MEQDVHDHHNQPRRRTLMIRQLEDATFRRHFRMSKEVFERLVLVVGRQRERIGLLLRRRTPVADATLMGLWVLFNPDTFRSEGLNFNKSPSVIYHHYKVLTQVLCALGSRYIKWPSEIERERTATFYERNFGFPNIVGSIDGTLIDITAPTEHKQRYVDRHGNYSMNVQIVSDHKRLIRDIYVGQPGSVNDSCVFRRSPLSRNLYGRQDLMNEDQHLIGDGGYKLTTKCRATVERLNELFKKRLSRLNKLHCKKVGTFVRHIAAAAVMHNCILLDGHPCDGVVFQGELPVIDVLQTMNDLEGAGERKRVMIRGVLENFDLEFQHL</sequence>
<evidence type="ECO:0000256" key="7">
    <source>
        <dbReference type="ARBA" id="ARBA00023242"/>
    </source>
</evidence>
<organism evidence="9 10">
    <name type="scientific">Frankliniella fusca</name>
    <dbReference type="NCBI Taxonomy" id="407009"/>
    <lineage>
        <taxon>Eukaryota</taxon>
        <taxon>Metazoa</taxon>
        <taxon>Ecdysozoa</taxon>
        <taxon>Arthropoda</taxon>
        <taxon>Hexapoda</taxon>
        <taxon>Insecta</taxon>
        <taxon>Pterygota</taxon>
        <taxon>Neoptera</taxon>
        <taxon>Paraneoptera</taxon>
        <taxon>Thysanoptera</taxon>
        <taxon>Terebrantia</taxon>
        <taxon>Thripoidea</taxon>
        <taxon>Thripidae</taxon>
        <taxon>Frankliniella</taxon>
    </lineage>
</organism>
<evidence type="ECO:0000313" key="9">
    <source>
        <dbReference type="EMBL" id="KAK3911738.1"/>
    </source>
</evidence>
<accession>A0AAE1GZJ4</accession>